<evidence type="ECO:0000313" key="7">
    <source>
        <dbReference type="EMBL" id="KAG2187348.1"/>
    </source>
</evidence>
<comment type="caution">
    <text evidence="7">The sequence shown here is derived from an EMBL/GenBank/DDBJ whole genome shotgun (WGS) entry which is preliminary data.</text>
</comment>
<accession>A0A8H7Q8W0</accession>
<dbReference type="Proteomes" id="UP000612746">
    <property type="component" value="Unassembled WGS sequence"/>
</dbReference>
<evidence type="ECO:0000256" key="2">
    <source>
        <dbReference type="ARBA" id="ARBA00022771"/>
    </source>
</evidence>
<dbReference type="OrthoDB" id="5588846at2759"/>
<evidence type="ECO:0000259" key="5">
    <source>
        <dbReference type="PROSITE" id="PS50089"/>
    </source>
</evidence>
<evidence type="ECO:0000256" key="1">
    <source>
        <dbReference type="ARBA" id="ARBA00022723"/>
    </source>
</evidence>
<evidence type="ECO:0008006" key="9">
    <source>
        <dbReference type="Google" id="ProtNLM"/>
    </source>
</evidence>
<dbReference type="PANTHER" id="PTHR23327">
    <property type="entry name" value="RING FINGER PROTEIN 127"/>
    <property type="match status" value="1"/>
</dbReference>
<dbReference type="PANTHER" id="PTHR23327:SF51">
    <property type="entry name" value="TRANSCRIPTIONAL REGULATOR OF YEAST FORM ADHERENCE 3"/>
    <property type="match status" value="1"/>
</dbReference>
<organism evidence="7 8">
    <name type="scientific">Umbelopsis vinacea</name>
    <dbReference type="NCBI Taxonomy" id="44442"/>
    <lineage>
        <taxon>Eukaryota</taxon>
        <taxon>Fungi</taxon>
        <taxon>Fungi incertae sedis</taxon>
        <taxon>Mucoromycota</taxon>
        <taxon>Mucoromycotina</taxon>
        <taxon>Umbelopsidomycetes</taxon>
        <taxon>Umbelopsidales</taxon>
        <taxon>Umbelopsidaceae</taxon>
        <taxon>Umbelopsis</taxon>
    </lineage>
</organism>
<evidence type="ECO:0000256" key="3">
    <source>
        <dbReference type="ARBA" id="ARBA00022833"/>
    </source>
</evidence>
<dbReference type="Pfam" id="PF03105">
    <property type="entry name" value="SPX"/>
    <property type="match status" value="1"/>
</dbReference>
<keyword evidence="1" id="KW-0479">Metal-binding</keyword>
<dbReference type="AlphaFoldDB" id="A0A8H7Q8W0"/>
<evidence type="ECO:0000313" key="8">
    <source>
        <dbReference type="Proteomes" id="UP000612746"/>
    </source>
</evidence>
<evidence type="ECO:0000256" key="4">
    <source>
        <dbReference type="PROSITE-ProRule" id="PRU00175"/>
    </source>
</evidence>
<gene>
    <name evidence="7" type="ORF">INT44_005034</name>
</gene>
<dbReference type="SMART" id="SM00184">
    <property type="entry name" value="RING"/>
    <property type="match status" value="1"/>
</dbReference>
<reference evidence="7" key="1">
    <citation type="submission" date="2020-12" db="EMBL/GenBank/DDBJ databases">
        <title>Metabolic potential, ecology and presence of endohyphal bacteria is reflected in genomic diversity of Mucoromycotina.</title>
        <authorList>
            <person name="Muszewska A."/>
            <person name="Okrasinska A."/>
            <person name="Steczkiewicz K."/>
            <person name="Drgas O."/>
            <person name="Orlowska M."/>
            <person name="Perlinska-Lenart U."/>
            <person name="Aleksandrzak-Piekarczyk T."/>
            <person name="Szatraj K."/>
            <person name="Zielenkiewicz U."/>
            <person name="Pilsyk S."/>
            <person name="Malc E."/>
            <person name="Mieczkowski P."/>
            <person name="Kruszewska J.S."/>
            <person name="Biernat P."/>
            <person name="Pawlowska J."/>
        </authorList>
    </citation>
    <scope>NUCLEOTIDE SEQUENCE</scope>
    <source>
        <strain evidence="7">WA0000051536</strain>
    </source>
</reference>
<dbReference type="Pfam" id="PF00097">
    <property type="entry name" value="zf-C3HC4"/>
    <property type="match status" value="1"/>
</dbReference>
<dbReference type="EMBL" id="JAEPRA010000003">
    <property type="protein sequence ID" value="KAG2187348.1"/>
    <property type="molecule type" value="Genomic_DNA"/>
</dbReference>
<dbReference type="InterPro" id="IPR013083">
    <property type="entry name" value="Znf_RING/FYVE/PHD"/>
</dbReference>
<evidence type="ECO:0000259" key="6">
    <source>
        <dbReference type="PROSITE" id="PS51382"/>
    </source>
</evidence>
<dbReference type="InterPro" id="IPR004331">
    <property type="entry name" value="SPX_dom"/>
</dbReference>
<dbReference type="SUPFAM" id="SSF57850">
    <property type="entry name" value="RING/U-box"/>
    <property type="match status" value="1"/>
</dbReference>
<feature type="domain" description="RING-type" evidence="5">
    <location>
        <begin position="418"/>
        <end position="457"/>
    </location>
</feature>
<dbReference type="PROSITE" id="PS51382">
    <property type="entry name" value="SPX"/>
    <property type="match status" value="1"/>
</dbReference>
<proteinExistence type="predicted"/>
<dbReference type="InterPro" id="IPR018957">
    <property type="entry name" value="Znf_C3HC4_RING-type"/>
</dbReference>
<dbReference type="InterPro" id="IPR001841">
    <property type="entry name" value="Znf_RING"/>
</dbReference>
<protein>
    <recommendedName>
        <fullName evidence="9">RING-14 protein</fullName>
    </recommendedName>
</protein>
<sequence length="527" mass="61733">MKFAKKLETDTENLPDELRQHLIRYKYLKKAISKIVDEMEQRGLSATLLSEWLRKSSNETEEADDDSLKIEYFFVGKYLRIESIKKRGKHITDDFELKGQPPDIRTCIRITYLENDPRIQQLLKPTEPEDNDQEVLPTPLEYRYSKDDTDYFSLSPPQPSVLSDQQLEKNISLRRRSSSSAKLAKTLLQLSFNEPKEHNHHPIASELDGIEEIERTKTLVIELEQDDEFFQMLMRELNEITDVQEEAKNKFEKDVHDMENKLSSLVTVSKRKKSNLYTWREIFRIYMDAEVFQGTHELDRSLRSAEKSRQQMEWFTAELRRLNLIPKIMSKGSRRVYEQFLALNAELINIKQFQAMNQLAMVKILKKHDKRSGLNASSTFPDVASTDILFNTKLSKLLYASVTDKLVTIVPQPDDYSCPICMSIAWRPIRLVCGHIFCVRCLIKQQRKNMPNCPVCRKANAVRFAGADQLDAELENKITTYFPKEIKEKRRDNDREQAIEDVQAMTGRKYSPEQLQRMQNERDCILM</sequence>
<feature type="domain" description="SPX" evidence="6">
    <location>
        <begin position="1"/>
        <end position="382"/>
    </location>
</feature>
<keyword evidence="8" id="KW-1185">Reference proteome</keyword>
<dbReference type="InterPro" id="IPR017907">
    <property type="entry name" value="Znf_RING_CS"/>
</dbReference>
<name>A0A8H7Q8W0_9FUNG</name>
<dbReference type="GO" id="GO:0008270">
    <property type="term" value="F:zinc ion binding"/>
    <property type="evidence" value="ECO:0007669"/>
    <property type="project" value="UniProtKB-KW"/>
</dbReference>
<dbReference type="CDD" id="cd23137">
    <property type="entry name" value="RING-HC_TRY3-like"/>
    <property type="match status" value="1"/>
</dbReference>
<keyword evidence="2 4" id="KW-0863">Zinc-finger</keyword>
<dbReference type="Gene3D" id="3.30.40.10">
    <property type="entry name" value="Zinc/RING finger domain, C3HC4 (zinc finger)"/>
    <property type="match status" value="1"/>
</dbReference>
<keyword evidence="3" id="KW-0862">Zinc</keyword>
<dbReference type="PROSITE" id="PS00518">
    <property type="entry name" value="ZF_RING_1"/>
    <property type="match status" value="1"/>
</dbReference>
<dbReference type="PROSITE" id="PS50089">
    <property type="entry name" value="ZF_RING_2"/>
    <property type="match status" value="1"/>
</dbReference>